<dbReference type="Proteomes" id="UP001434337">
    <property type="component" value="Chromosome"/>
</dbReference>
<proteinExistence type="predicted"/>
<evidence type="ECO:0000313" key="3">
    <source>
        <dbReference type="Proteomes" id="UP001434337"/>
    </source>
</evidence>
<organism evidence="2 3">
    <name type="scientific">Propioniciclava soli</name>
    <dbReference type="NCBI Taxonomy" id="2775081"/>
    <lineage>
        <taxon>Bacteria</taxon>
        <taxon>Bacillati</taxon>
        <taxon>Actinomycetota</taxon>
        <taxon>Actinomycetes</taxon>
        <taxon>Propionibacteriales</taxon>
        <taxon>Propionibacteriaceae</taxon>
        <taxon>Propioniciclava</taxon>
    </lineage>
</organism>
<name>A0ABZ3CBW2_9ACTN</name>
<accession>A0ABZ3CBW2</accession>
<evidence type="ECO:0008006" key="4">
    <source>
        <dbReference type="Google" id="ProtNLM"/>
    </source>
</evidence>
<gene>
    <name evidence="2" type="ORF">PCC79_08650</name>
</gene>
<keyword evidence="3" id="KW-1185">Reference proteome</keyword>
<feature type="region of interest" description="Disordered" evidence="1">
    <location>
        <begin position="198"/>
        <end position="232"/>
    </location>
</feature>
<evidence type="ECO:0000256" key="1">
    <source>
        <dbReference type="SAM" id="MobiDB-lite"/>
    </source>
</evidence>
<dbReference type="EMBL" id="CP115965">
    <property type="protein sequence ID" value="WZX00234.1"/>
    <property type="molecule type" value="Genomic_DNA"/>
</dbReference>
<dbReference type="RefSeq" id="WP_232550204.1">
    <property type="nucleotide sequence ID" value="NZ_CP115965.1"/>
</dbReference>
<reference evidence="2 3" key="1">
    <citation type="journal article" date="2023" name="Environ Microbiome">
        <title>A coral-associated actinobacterium mitigates coral bleaching under heat stress.</title>
        <authorList>
            <person name="Li J."/>
            <person name="Zou Y."/>
            <person name="Li Q."/>
            <person name="Zhang J."/>
            <person name="Bourne D.G."/>
            <person name="Lyu Y."/>
            <person name="Liu C."/>
            <person name="Zhang S."/>
        </authorList>
    </citation>
    <scope>NUCLEOTIDE SEQUENCE [LARGE SCALE GENOMIC DNA]</scope>
    <source>
        <strain evidence="2 3">SCSIO 13291</strain>
    </source>
</reference>
<sequence>MVPNSPTHALGDQSDGVRALMIDVVRDAHDRFAAAHQASGTKYGMAFGSQWRDLLDDACDALSARGFNSHKLPPGGHKVGIVNGCLIYVWRVPEDSNAIANFASSPTRQNGFFAPTPPAMLWEPTFDETIPLESSVDADGTESTATLMAAVDDPMPVVLILVRSVPWQLQKIEWAVAGLNADGTVELHGLEAIWEPELDAGDPTSDVEAFDSGAPTEPVVELQNQDRPGPDA</sequence>
<protein>
    <recommendedName>
        <fullName evidence="4">DUF3710 domain-containing protein</fullName>
    </recommendedName>
</protein>
<evidence type="ECO:0000313" key="2">
    <source>
        <dbReference type="EMBL" id="WZX00234.1"/>
    </source>
</evidence>